<keyword evidence="1" id="KW-0175">Coiled coil</keyword>
<comment type="caution">
    <text evidence="2">The sequence shown here is derived from an EMBL/GenBank/DDBJ whole genome shotgun (WGS) entry which is preliminary data.</text>
</comment>
<gene>
    <name evidence="2" type="ORF">TrVE_jg11398</name>
</gene>
<evidence type="ECO:0000313" key="3">
    <source>
        <dbReference type="Proteomes" id="UP001165160"/>
    </source>
</evidence>
<evidence type="ECO:0000256" key="1">
    <source>
        <dbReference type="SAM" id="Coils"/>
    </source>
</evidence>
<protein>
    <submittedName>
        <fullName evidence="2">Uncharacterized protein</fullName>
    </submittedName>
</protein>
<dbReference type="Proteomes" id="UP001165160">
    <property type="component" value="Unassembled WGS sequence"/>
</dbReference>
<feature type="non-terminal residue" evidence="2">
    <location>
        <position position="178"/>
    </location>
</feature>
<name>A0A9W7B7U3_9STRA</name>
<evidence type="ECO:0000313" key="2">
    <source>
        <dbReference type="EMBL" id="GMH83671.1"/>
    </source>
</evidence>
<sequence length="178" mass="19687">MADKHVHPPPSIEGLQAELKAAVSALEAEREANKSLSAKLMEKEKAVAQFERVVAQINGDKQLQARRRNLDETYASPLDRDNPAVKKLGDVLSKSITTTTCSFNVNIHEEPAAFFEALVGDQLREGTLLLFQKVVAEDVVYWSFMAGGNKSCDLLLIMEKEDKDGDEIVIRASSIDEE</sequence>
<organism evidence="2 3">
    <name type="scientific">Triparma verrucosa</name>
    <dbReference type="NCBI Taxonomy" id="1606542"/>
    <lineage>
        <taxon>Eukaryota</taxon>
        <taxon>Sar</taxon>
        <taxon>Stramenopiles</taxon>
        <taxon>Ochrophyta</taxon>
        <taxon>Bolidophyceae</taxon>
        <taxon>Parmales</taxon>
        <taxon>Triparmaceae</taxon>
        <taxon>Triparma</taxon>
    </lineage>
</organism>
<reference evidence="3" key="1">
    <citation type="journal article" date="2023" name="Commun. Biol.">
        <title>Genome analysis of Parmales, the sister group of diatoms, reveals the evolutionary specialization of diatoms from phago-mixotrophs to photoautotrophs.</title>
        <authorList>
            <person name="Ban H."/>
            <person name="Sato S."/>
            <person name="Yoshikawa S."/>
            <person name="Yamada K."/>
            <person name="Nakamura Y."/>
            <person name="Ichinomiya M."/>
            <person name="Sato N."/>
            <person name="Blanc-Mathieu R."/>
            <person name="Endo H."/>
            <person name="Kuwata A."/>
            <person name="Ogata H."/>
        </authorList>
    </citation>
    <scope>NUCLEOTIDE SEQUENCE [LARGE SCALE GENOMIC DNA]</scope>
    <source>
        <strain evidence="3">NIES 3699</strain>
    </source>
</reference>
<keyword evidence="3" id="KW-1185">Reference proteome</keyword>
<feature type="coiled-coil region" evidence="1">
    <location>
        <begin position="12"/>
        <end position="53"/>
    </location>
</feature>
<dbReference type="EMBL" id="BRXX01000028">
    <property type="protein sequence ID" value="GMH83671.1"/>
    <property type="molecule type" value="Genomic_DNA"/>
</dbReference>
<dbReference type="AlphaFoldDB" id="A0A9W7B7U3"/>
<accession>A0A9W7B7U3</accession>
<proteinExistence type="predicted"/>